<feature type="region of interest" description="Disordered" evidence="1">
    <location>
        <begin position="118"/>
        <end position="148"/>
    </location>
</feature>
<evidence type="ECO:0000313" key="2">
    <source>
        <dbReference type="EMBL" id="HGY93545.1"/>
    </source>
</evidence>
<dbReference type="AlphaFoldDB" id="A0A7V4XR29"/>
<organism evidence="2">
    <name type="scientific">Acidobacterium capsulatum</name>
    <dbReference type="NCBI Taxonomy" id="33075"/>
    <lineage>
        <taxon>Bacteria</taxon>
        <taxon>Pseudomonadati</taxon>
        <taxon>Acidobacteriota</taxon>
        <taxon>Terriglobia</taxon>
        <taxon>Terriglobales</taxon>
        <taxon>Acidobacteriaceae</taxon>
        <taxon>Acidobacterium</taxon>
    </lineage>
</organism>
<reference evidence="2" key="1">
    <citation type="journal article" date="2020" name="mSystems">
        <title>Genome- and Community-Level Interaction Insights into Carbon Utilization and Element Cycling Functions of Hydrothermarchaeota in Hydrothermal Sediment.</title>
        <authorList>
            <person name="Zhou Z."/>
            <person name="Liu Y."/>
            <person name="Xu W."/>
            <person name="Pan J."/>
            <person name="Luo Z.H."/>
            <person name="Li M."/>
        </authorList>
    </citation>
    <scope>NUCLEOTIDE SEQUENCE [LARGE SCALE GENOMIC DNA]</scope>
    <source>
        <strain evidence="2">SpSt-855</strain>
    </source>
</reference>
<proteinExistence type="predicted"/>
<accession>A0A7V4XR29</accession>
<dbReference type="EMBL" id="DTKL01000015">
    <property type="protein sequence ID" value="HGY93545.1"/>
    <property type="molecule type" value="Genomic_DNA"/>
</dbReference>
<comment type="caution">
    <text evidence="2">The sequence shown here is derived from an EMBL/GenBank/DDBJ whole genome shotgun (WGS) entry which is preliminary data.</text>
</comment>
<protein>
    <submittedName>
        <fullName evidence="2">Uncharacterized protein</fullName>
    </submittedName>
</protein>
<evidence type="ECO:0000256" key="1">
    <source>
        <dbReference type="SAM" id="MobiDB-lite"/>
    </source>
</evidence>
<name>A0A7V4XR29_9BACT</name>
<sequence length="148" mass="15301">MKLRSSPPPSATAHPALDAALRQLGSATPDPQMNERLLRRLRTAALADAAPPSGLRWPRFAAAALAGSFACALIVTGSLAHSHTVAERQAGPPMLEIVRPQNGVSTASAAHIAAHPVPAPGKGRAHEQMTPGEHTGQGLALPQKISSR</sequence>
<gene>
    <name evidence="2" type="ORF">ENW50_02480</name>
</gene>